<keyword evidence="1" id="KW-0732">Signal</keyword>
<evidence type="ECO:0000256" key="1">
    <source>
        <dbReference type="SAM" id="SignalP"/>
    </source>
</evidence>
<accession>A0AAN9FZB5</accession>
<feature type="signal peptide" evidence="1">
    <location>
        <begin position="1"/>
        <end position="18"/>
    </location>
</feature>
<keyword evidence="3" id="KW-1185">Reference proteome</keyword>
<dbReference type="EMBL" id="JBAMIC010001327">
    <property type="protein sequence ID" value="KAK7089539.1"/>
    <property type="molecule type" value="Genomic_DNA"/>
</dbReference>
<reference evidence="2 3" key="1">
    <citation type="submission" date="2024-02" db="EMBL/GenBank/DDBJ databases">
        <title>Chromosome-scale genome assembly of the rough periwinkle Littorina saxatilis.</title>
        <authorList>
            <person name="De Jode A."/>
            <person name="Faria R."/>
            <person name="Formenti G."/>
            <person name="Sims Y."/>
            <person name="Smith T.P."/>
            <person name="Tracey A."/>
            <person name="Wood J.M.D."/>
            <person name="Zagrodzka Z.B."/>
            <person name="Johannesson K."/>
            <person name="Butlin R.K."/>
            <person name="Leder E.H."/>
        </authorList>
    </citation>
    <scope>NUCLEOTIDE SEQUENCE [LARGE SCALE GENOMIC DNA]</scope>
    <source>
        <strain evidence="2">Snail1</strain>
        <tissue evidence="2">Muscle</tissue>
    </source>
</reference>
<evidence type="ECO:0000313" key="2">
    <source>
        <dbReference type="EMBL" id="KAK7089539.1"/>
    </source>
</evidence>
<feature type="chain" id="PRO_5042909236" description="Secreted protein" evidence="1">
    <location>
        <begin position="19"/>
        <end position="81"/>
    </location>
</feature>
<evidence type="ECO:0000313" key="3">
    <source>
        <dbReference type="Proteomes" id="UP001374579"/>
    </source>
</evidence>
<name>A0AAN9FZB5_9CAEN</name>
<proteinExistence type="predicted"/>
<gene>
    <name evidence="2" type="ORF">V1264_024350</name>
</gene>
<organism evidence="2 3">
    <name type="scientific">Littorina saxatilis</name>
    <dbReference type="NCBI Taxonomy" id="31220"/>
    <lineage>
        <taxon>Eukaryota</taxon>
        <taxon>Metazoa</taxon>
        <taxon>Spiralia</taxon>
        <taxon>Lophotrochozoa</taxon>
        <taxon>Mollusca</taxon>
        <taxon>Gastropoda</taxon>
        <taxon>Caenogastropoda</taxon>
        <taxon>Littorinimorpha</taxon>
        <taxon>Littorinoidea</taxon>
        <taxon>Littorinidae</taxon>
        <taxon>Littorina</taxon>
    </lineage>
</organism>
<sequence>MARVIMLMTSLVVGVTYGQFNPGCSFNDGHCMYNVQLGHAGQCDKRAVTSDGGACCDALNTQVTGLTNDVNTLISQVSYLL</sequence>
<comment type="caution">
    <text evidence="2">The sequence shown here is derived from an EMBL/GenBank/DDBJ whole genome shotgun (WGS) entry which is preliminary data.</text>
</comment>
<evidence type="ECO:0008006" key="4">
    <source>
        <dbReference type="Google" id="ProtNLM"/>
    </source>
</evidence>
<protein>
    <recommendedName>
        <fullName evidence="4">Secreted protein</fullName>
    </recommendedName>
</protein>
<dbReference type="AlphaFoldDB" id="A0AAN9FZB5"/>
<dbReference type="Proteomes" id="UP001374579">
    <property type="component" value="Unassembled WGS sequence"/>
</dbReference>